<feature type="transmembrane region" description="Helical" evidence="3">
    <location>
        <begin position="364"/>
        <end position="388"/>
    </location>
</feature>
<dbReference type="Pfam" id="PF07690">
    <property type="entry name" value="MFS_1"/>
    <property type="match status" value="1"/>
</dbReference>
<feature type="transmembrane region" description="Helical" evidence="3">
    <location>
        <begin position="99"/>
        <end position="132"/>
    </location>
</feature>
<dbReference type="Gene3D" id="1.20.1250.20">
    <property type="entry name" value="MFS general substrate transporter like domains"/>
    <property type="match status" value="1"/>
</dbReference>
<dbReference type="Proteomes" id="UP000324767">
    <property type="component" value="Unassembled WGS sequence"/>
</dbReference>
<evidence type="ECO:0000313" key="6">
    <source>
        <dbReference type="Proteomes" id="UP000324767"/>
    </source>
</evidence>
<reference evidence="5 6" key="1">
    <citation type="submission" date="2019-09" db="EMBL/GenBank/DDBJ databases">
        <title>The hologenome of the rock-dwelling lichen Lasallia pustulata.</title>
        <authorList>
            <person name="Greshake Tzovaras B."/>
            <person name="Segers F."/>
            <person name="Bicker A."/>
            <person name="Dal Grande F."/>
            <person name="Otte J."/>
            <person name="Hankeln T."/>
            <person name="Schmitt I."/>
            <person name="Ebersberger I."/>
        </authorList>
    </citation>
    <scope>NUCLEOTIDE SEQUENCE [LARGE SCALE GENOMIC DNA]</scope>
    <source>
        <strain evidence="5">A1-1</strain>
    </source>
</reference>
<feature type="region of interest" description="Disordered" evidence="2">
    <location>
        <begin position="250"/>
        <end position="276"/>
    </location>
</feature>
<evidence type="ECO:0000259" key="4">
    <source>
        <dbReference type="PROSITE" id="PS50850"/>
    </source>
</evidence>
<dbReference type="AlphaFoldDB" id="A0A5M8PRD1"/>
<keyword evidence="3" id="KW-0812">Transmembrane</keyword>
<dbReference type="GO" id="GO:0022857">
    <property type="term" value="F:transmembrane transporter activity"/>
    <property type="evidence" value="ECO:0007669"/>
    <property type="project" value="InterPro"/>
</dbReference>
<evidence type="ECO:0000256" key="1">
    <source>
        <dbReference type="ARBA" id="ARBA00004141"/>
    </source>
</evidence>
<sequence>MDQVTTAASKPTTFLAKAASELGVDSIVGSTRDTKLLCLQRFIRLFAYGASTLILVLYLSSLGISEARIGLFMTLTLLGDVVISFGLTLFADGLGRRRILVLGAALMSASGVVFAFSGNYWVLVAASIFGVISPSGNEIGPFRAIEESTLAQLTPSNIRSDIFAWYTLIGTAGTAIGTIICGWLVQGLQARDGWAGTRAYRVIFGLYAFLGMLKLASSLMLSDKCEPEPEKQERHDAVELGAVEAAGLLSDDDEADDPPKPKNTATPSAAPKKKKSIWPQITPASRAILLKLCLLFAVDSMASGLVPASWVTYFFTKKFRLPEGELGTLFFVTNIISAASNLVASSIAKRIGLVRAMVFTHLPSAIFLALIPLPSVVWLAMTFLILRSCSQSMDQAPRQAFLAAVVLPTERTAVMGVVNVIKTLSQSVGPVVTGWLAGIDKFWIVFMLAGAMKASYDLGMLRMFLGHQTQEDRRPEGRQDA</sequence>
<feature type="transmembrane region" description="Helical" evidence="3">
    <location>
        <begin position="326"/>
        <end position="344"/>
    </location>
</feature>
<dbReference type="GO" id="GO:0000329">
    <property type="term" value="C:fungal-type vacuole membrane"/>
    <property type="evidence" value="ECO:0007669"/>
    <property type="project" value="TreeGrafter"/>
</dbReference>
<dbReference type="PANTHER" id="PTHR23520">
    <property type="entry name" value="TRANSPORTER, PUTATIVE (AFU_ORTHOLOGUE AFUA_3G04000)-RELATED"/>
    <property type="match status" value="1"/>
</dbReference>
<comment type="subcellular location">
    <subcellularLocation>
        <location evidence="1">Membrane</location>
        <topology evidence="1">Multi-pass membrane protein</topology>
    </subcellularLocation>
</comment>
<evidence type="ECO:0000256" key="3">
    <source>
        <dbReference type="SAM" id="Phobius"/>
    </source>
</evidence>
<evidence type="ECO:0000256" key="2">
    <source>
        <dbReference type="SAM" id="MobiDB-lite"/>
    </source>
</evidence>
<dbReference type="PANTHER" id="PTHR23520:SF5">
    <property type="entry name" value="TRANSPORTER, PUTATIVE (AFU_ORTHOLOGUE AFUA_3G04000)-RELATED"/>
    <property type="match status" value="1"/>
</dbReference>
<dbReference type="SUPFAM" id="SSF103473">
    <property type="entry name" value="MFS general substrate transporter"/>
    <property type="match status" value="1"/>
</dbReference>
<dbReference type="EMBL" id="VXIT01000007">
    <property type="protein sequence ID" value="KAA6411515.1"/>
    <property type="molecule type" value="Genomic_DNA"/>
</dbReference>
<keyword evidence="3" id="KW-0472">Membrane</keyword>
<feature type="transmembrane region" description="Helical" evidence="3">
    <location>
        <begin position="45"/>
        <end position="64"/>
    </location>
</feature>
<accession>A0A5M8PRD1</accession>
<feature type="transmembrane region" description="Helical" evidence="3">
    <location>
        <begin position="163"/>
        <end position="188"/>
    </location>
</feature>
<feature type="transmembrane region" description="Helical" evidence="3">
    <location>
        <begin position="288"/>
        <end position="314"/>
    </location>
</feature>
<dbReference type="InterPro" id="IPR020846">
    <property type="entry name" value="MFS_dom"/>
</dbReference>
<protein>
    <submittedName>
        <fullName evidence="5">MFS general substrate transporter</fullName>
    </submittedName>
</protein>
<proteinExistence type="predicted"/>
<feature type="transmembrane region" description="Helical" evidence="3">
    <location>
        <begin position="200"/>
        <end position="221"/>
    </location>
</feature>
<gene>
    <name evidence="5" type="ORF">FRX48_04795</name>
</gene>
<feature type="domain" description="Major facilitator superfamily (MFS) profile" evidence="4">
    <location>
        <begin position="33"/>
        <end position="468"/>
    </location>
</feature>
<dbReference type="OrthoDB" id="10027823at2759"/>
<keyword evidence="3" id="KW-1133">Transmembrane helix</keyword>
<dbReference type="InterPro" id="IPR011701">
    <property type="entry name" value="MFS"/>
</dbReference>
<feature type="transmembrane region" description="Helical" evidence="3">
    <location>
        <begin position="70"/>
        <end position="90"/>
    </location>
</feature>
<evidence type="ECO:0000313" key="5">
    <source>
        <dbReference type="EMBL" id="KAA6411515.1"/>
    </source>
</evidence>
<organism evidence="5 6">
    <name type="scientific">Lasallia pustulata</name>
    <dbReference type="NCBI Taxonomy" id="136370"/>
    <lineage>
        <taxon>Eukaryota</taxon>
        <taxon>Fungi</taxon>
        <taxon>Dikarya</taxon>
        <taxon>Ascomycota</taxon>
        <taxon>Pezizomycotina</taxon>
        <taxon>Lecanoromycetes</taxon>
        <taxon>OSLEUM clade</taxon>
        <taxon>Umbilicariomycetidae</taxon>
        <taxon>Umbilicariales</taxon>
        <taxon>Umbilicariaceae</taxon>
        <taxon>Lasallia</taxon>
    </lineage>
</organism>
<name>A0A5M8PRD1_9LECA</name>
<dbReference type="PROSITE" id="PS50850">
    <property type="entry name" value="MFS"/>
    <property type="match status" value="1"/>
</dbReference>
<dbReference type="InterPro" id="IPR036259">
    <property type="entry name" value="MFS_trans_sf"/>
</dbReference>
<comment type="caution">
    <text evidence="5">The sequence shown here is derived from an EMBL/GenBank/DDBJ whole genome shotgun (WGS) entry which is preliminary data.</text>
</comment>